<dbReference type="InterPro" id="IPR020781">
    <property type="entry name" value="ATPase_OSCP/d_CS"/>
</dbReference>
<dbReference type="SUPFAM" id="SSF47928">
    <property type="entry name" value="N-terminal domain of the delta subunit of the F1F0-ATP synthase"/>
    <property type="match status" value="1"/>
</dbReference>
<dbReference type="GO" id="GO:0005886">
    <property type="term" value="C:plasma membrane"/>
    <property type="evidence" value="ECO:0007669"/>
    <property type="project" value="UniProtKB-SubCell"/>
</dbReference>
<evidence type="ECO:0000313" key="8">
    <source>
        <dbReference type="EMBL" id="RDC66012.1"/>
    </source>
</evidence>
<evidence type="ECO:0000256" key="3">
    <source>
        <dbReference type="ARBA" id="ARBA00022781"/>
    </source>
</evidence>
<organism evidence="8 9">
    <name type="scientific">Adhaeribacter pallidiroseus</name>
    <dbReference type="NCBI Taxonomy" id="2072847"/>
    <lineage>
        <taxon>Bacteria</taxon>
        <taxon>Pseudomonadati</taxon>
        <taxon>Bacteroidota</taxon>
        <taxon>Cytophagia</taxon>
        <taxon>Cytophagales</taxon>
        <taxon>Hymenobacteraceae</taxon>
        <taxon>Adhaeribacter</taxon>
    </lineage>
</organism>
<dbReference type="Pfam" id="PF00213">
    <property type="entry name" value="OSCP"/>
    <property type="match status" value="1"/>
</dbReference>
<dbReference type="GO" id="GO:0045259">
    <property type="term" value="C:proton-transporting ATP synthase complex"/>
    <property type="evidence" value="ECO:0007669"/>
    <property type="project" value="UniProtKB-KW"/>
</dbReference>
<dbReference type="Gene3D" id="1.10.520.20">
    <property type="entry name" value="N-terminal domain of the delta subunit of the F1F0-ATP synthase"/>
    <property type="match status" value="1"/>
</dbReference>
<evidence type="ECO:0000256" key="6">
    <source>
        <dbReference type="ARBA" id="ARBA00023310"/>
    </source>
</evidence>
<dbReference type="EMBL" id="QASA01000001">
    <property type="protein sequence ID" value="RDC66012.1"/>
    <property type="molecule type" value="Genomic_DNA"/>
</dbReference>
<reference evidence="8 9" key="1">
    <citation type="submission" date="2018-04" db="EMBL/GenBank/DDBJ databases">
        <title>Adhaeribacter sp. HMF7616 genome sequencing and assembly.</title>
        <authorList>
            <person name="Kang H."/>
            <person name="Kang J."/>
            <person name="Cha I."/>
            <person name="Kim H."/>
            <person name="Joh K."/>
        </authorList>
    </citation>
    <scope>NUCLEOTIDE SEQUENCE [LARGE SCALE GENOMIC DNA]</scope>
    <source>
        <strain evidence="8 9">HMF7616</strain>
    </source>
</reference>
<dbReference type="AlphaFoldDB" id="A0A369QNU2"/>
<comment type="function">
    <text evidence="7">F(1)F(0) ATP synthase produces ATP from ADP in the presence of a proton or sodium gradient. F-type ATPases consist of two structural domains, F(1) containing the extramembraneous catalytic core and F(0) containing the membrane proton channel, linked together by a central stalk and a peripheral stalk. During catalysis, ATP synthesis in the catalytic domain of F(1) is coupled via a rotary mechanism of the central stalk subunits to proton translocation.</text>
</comment>
<dbReference type="OrthoDB" id="9802471at2"/>
<accession>A0A369QNU2</accession>
<dbReference type="GO" id="GO:0046933">
    <property type="term" value="F:proton-transporting ATP synthase activity, rotational mechanism"/>
    <property type="evidence" value="ECO:0007669"/>
    <property type="project" value="UniProtKB-UniRule"/>
</dbReference>
<dbReference type="PANTHER" id="PTHR11910">
    <property type="entry name" value="ATP SYNTHASE DELTA CHAIN"/>
    <property type="match status" value="1"/>
</dbReference>
<dbReference type="NCBIfam" id="TIGR01145">
    <property type="entry name" value="ATP_synt_delta"/>
    <property type="match status" value="1"/>
</dbReference>
<keyword evidence="4 7" id="KW-0406">Ion transport</keyword>
<evidence type="ECO:0000256" key="5">
    <source>
        <dbReference type="ARBA" id="ARBA00023136"/>
    </source>
</evidence>
<keyword evidence="3 7" id="KW-0375">Hydrogen ion transport</keyword>
<sequence length="186" mass="20932">MSDVRVASRYAKSLIELAQERGILENVYQDMLLFTKTVTASRDLGLMLRNPIVKHDKKLAVLKAIFTGKVNDLTLSFFTIITEKNREAVLSSVATEFITQYNLLKKIQKAQIITATPLTPELRAEFNRMVINRTGMETVVLEEKVDPALIGGFVLRIGDVQIDDSVSTSLLRLKNKLKDNSYTSQL</sequence>
<evidence type="ECO:0000256" key="7">
    <source>
        <dbReference type="HAMAP-Rule" id="MF_01416"/>
    </source>
</evidence>
<evidence type="ECO:0000256" key="1">
    <source>
        <dbReference type="ARBA" id="ARBA00004370"/>
    </source>
</evidence>
<keyword evidence="6 7" id="KW-0066">ATP synthesis</keyword>
<keyword evidence="9" id="KW-1185">Reference proteome</keyword>
<dbReference type="HAMAP" id="MF_01416">
    <property type="entry name" value="ATP_synth_delta_bact"/>
    <property type="match status" value="1"/>
</dbReference>
<evidence type="ECO:0000256" key="4">
    <source>
        <dbReference type="ARBA" id="ARBA00023065"/>
    </source>
</evidence>
<comment type="function">
    <text evidence="7">This protein is part of the stalk that links CF(0) to CF(1). It either transmits conformational changes from CF(0) to CF(1) or is implicated in proton conduction.</text>
</comment>
<dbReference type="PRINTS" id="PR00125">
    <property type="entry name" value="ATPASEDELTA"/>
</dbReference>
<keyword evidence="2 7" id="KW-0813">Transport</keyword>
<comment type="similarity">
    <text evidence="7">Belongs to the ATPase delta chain family.</text>
</comment>
<keyword evidence="7" id="KW-1003">Cell membrane</keyword>
<keyword evidence="7" id="KW-0139">CF(1)</keyword>
<gene>
    <name evidence="7" type="primary">atpH</name>
    <name evidence="8" type="ORF">AHMF7616_04643</name>
</gene>
<evidence type="ECO:0000256" key="2">
    <source>
        <dbReference type="ARBA" id="ARBA00022448"/>
    </source>
</evidence>
<dbReference type="Proteomes" id="UP000253919">
    <property type="component" value="Unassembled WGS sequence"/>
</dbReference>
<protein>
    <recommendedName>
        <fullName evidence="7">ATP synthase subunit delta</fullName>
    </recommendedName>
    <alternativeName>
        <fullName evidence="7">ATP synthase F(1) sector subunit delta</fullName>
    </alternativeName>
    <alternativeName>
        <fullName evidence="7">F-type ATPase subunit delta</fullName>
        <shortName evidence="7">F-ATPase subunit delta</shortName>
    </alternativeName>
</protein>
<dbReference type="PROSITE" id="PS00389">
    <property type="entry name" value="ATPASE_DELTA"/>
    <property type="match status" value="1"/>
</dbReference>
<comment type="caution">
    <text evidence="8">The sequence shown here is derived from an EMBL/GenBank/DDBJ whole genome shotgun (WGS) entry which is preliminary data.</text>
</comment>
<proteinExistence type="inferred from homology"/>
<evidence type="ECO:0000313" key="9">
    <source>
        <dbReference type="Proteomes" id="UP000253919"/>
    </source>
</evidence>
<name>A0A369QNU2_9BACT</name>
<comment type="subcellular location">
    <subcellularLocation>
        <location evidence="7">Cell membrane</location>
        <topology evidence="7">Peripheral membrane protein</topology>
    </subcellularLocation>
    <subcellularLocation>
        <location evidence="1">Membrane</location>
    </subcellularLocation>
</comment>
<dbReference type="RefSeq" id="WP_115374935.1">
    <property type="nucleotide sequence ID" value="NZ_QASA01000001.1"/>
</dbReference>
<dbReference type="InterPro" id="IPR000711">
    <property type="entry name" value="ATPase_OSCP/dsu"/>
</dbReference>
<keyword evidence="5 7" id="KW-0472">Membrane</keyword>
<dbReference type="InterPro" id="IPR026015">
    <property type="entry name" value="ATP_synth_OSCP/delta_N_sf"/>
</dbReference>